<feature type="region of interest" description="Disordered" evidence="1">
    <location>
        <begin position="1"/>
        <end position="22"/>
    </location>
</feature>
<organism evidence="2 3">
    <name type="scientific">Hortaea werneckii</name>
    <name type="common">Black yeast</name>
    <name type="synonym">Cladosporium werneckii</name>
    <dbReference type="NCBI Taxonomy" id="91943"/>
    <lineage>
        <taxon>Eukaryota</taxon>
        <taxon>Fungi</taxon>
        <taxon>Dikarya</taxon>
        <taxon>Ascomycota</taxon>
        <taxon>Pezizomycotina</taxon>
        <taxon>Dothideomycetes</taxon>
        <taxon>Dothideomycetidae</taxon>
        <taxon>Mycosphaerellales</taxon>
        <taxon>Teratosphaeriaceae</taxon>
        <taxon>Hortaea</taxon>
    </lineage>
</organism>
<sequence length="480" mass="49508">MNMQAGMSSAATGSDPTIHSGVSSSAATGLVARWAISTSTVTTFETIFIRDATQASSTGLATDVHSLTLRSMVPHNTTSNSSPLPGVHPTAARWDTPDSIVLSIDTAHPTNAESVLTTSLSENEAPKTFYSSPATSIPPKPSGDIFGHNIFGPSPSVMSSLYAEAQASSTRTEADMPTPELDNHEAQEHAALHIADILPLNQLLKGNVLRKHQIFGAFFIPLNISEDAISLAHVHDLDKIVVVNKPGQVAGGQPSVDGTSSTTPHPTSTTHTSKPSVPPASATAAVPTTTASVASPPSSSSSTKSLSKSTSSKIMLPSTTSILQTSSESSSPSPSTPSTITSVDATNVPAIPNPSTSTVTMITTVYPEDATVTAQGPQRQVSLSAATMVGGLCIPETTVRQHTMGDGPMASIQENTVIIPKTHHGSTCAPVSTKTIPHSEGTAIATEDPMTGRITSKRVIPTVSGSPGSFFTTHMPVPTS</sequence>
<evidence type="ECO:0000256" key="1">
    <source>
        <dbReference type="SAM" id="MobiDB-lite"/>
    </source>
</evidence>
<dbReference type="VEuPathDB" id="FungiDB:BTJ68_02697"/>
<name>A0A3M7BSB2_HORWE</name>
<evidence type="ECO:0000313" key="3">
    <source>
        <dbReference type="Proteomes" id="UP000270230"/>
    </source>
</evidence>
<proteinExistence type="predicted"/>
<comment type="caution">
    <text evidence="2">The sequence shown here is derived from an EMBL/GenBank/DDBJ whole genome shotgun (WGS) entry which is preliminary data.</text>
</comment>
<accession>A0A3M7BSB2</accession>
<feature type="region of interest" description="Disordered" evidence="1">
    <location>
        <begin position="249"/>
        <end position="354"/>
    </location>
</feature>
<evidence type="ECO:0000313" key="2">
    <source>
        <dbReference type="EMBL" id="RMY42367.1"/>
    </source>
</evidence>
<reference evidence="2 3" key="1">
    <citation type="journal article" date="2018" name="BMC Genomics">
        <title>Genomic evidence for intraspecific hybridization in a clonal and extremely halotolerant yeast.</title>
        <authorList>
            <person name="Gostincar C."/>
            <person name="Stajich J.E."/>
            <person name="Zupancic J."/>
            <person name="Zalar P."/>
            <person name="Gunde-Cimerman N."/>
        </authorList>
    </citation>
    <scope>NUCLEOTIDE SEQUENCE [LARGE SCALE GENOMIC DNA]</scope>
    <source>
        <strain evidence="2 3">EXF-151</strain>
    </source>
</reference>
<feature type="compositionally biased region" description="Low complexity" evidence="1">
    <location>
        <begin position="259"/>
        <end position="342"/>
    </location>
</feature>
<dbReference type="Proteomes" id="UP000270230">
    <property type="component" value="Unassembled WGS sequence"/>
</dbReference>
<dbReference type="AlphaFoldDB" id="A0A3M7BSB2"/>
<dbReference type="EMBL" id="QWIN01001352">
    <property type="protein sequence ID" value="RMY42367.1"/>
    <property type="molecule type" value="Genomic_DNA"/>
</dbReference>
<dbReference type="OrthoDB" id="3910621at2759"/>
<gene>
    <name evidence="2" type="ORF">D0865_12022</name>
</gene>
<protein>
    <submittedName>
        <fullName evidence="2">Uncharacterized protein</fullName>
    </submittedName>
</protein>